<dbReference type="AlphaFoldDB" id="A0A382K066"/>
<dbReference type="SUPFAM" id="SSF53335">
    <property type="entry name" value="S-adenosyl-L-methionine-dependent methyltransferases"/>
    <property type="match status" value="1"/>
</dbReference>
<dbReference type="InterPro" id="IPR029063">
    <property type="entry name" value="SAM-dependent_MTases_sf"/>
</dbReference>
<evidence type="ECO:0000259" key="1">
    <source>
        <dbReference type="Pfam" id="PF08241"/>
    </source>
</evidence>
<sequence length="283" mass="32483">MIEPPKWIGDGFLTNGEKRGSLICYNQTESNWSEHLTELHEQEAGNGQHPLDIASRQLALRSFRSIAKEDKAVILDVGCSSGYMLRDFQTILPHLNLIGSDYLTGPLNKLSHYLPTIPLLQFDLQECPLPDNSIDGVVALNVLEHIERDQEALCHLYRILRPGGLAHIEVPANPELYGIYDEYLMHHRRYAFPEILSKAKLAGFEILMGTHLGFSIYPAFWAVKKWNLRYLLKSEEQKRNIVAKQIRQTKNSLLMKSLIELEMKLGKYVNFPWGIRCVLKCRK</sequence>
<dbReference type="PANTHER" id="PTHR43861">
    <property type="entry name" value="TRANS-ACONITATE 2-METHYLTRANSFERASE-RELATED"/>
    <property type="match status" value="1"/>
</dbReference>
<gene>
    <name evidence="2" type="ORF">METZ01_LOCUS270240</name>
</gene>
<name>A0A382K066_9ZZZZ</name>
<dbReference type="Gene3D" id="3.40.50.150">
    <property type="entry name" value="Vaccinia Virus protein VP39"/>
    <property type="match status" value="1"/>
</dbReference>
<proteinExistence type="predicted"/>
<dbReference type="Pfam" id="PF08241">
    <property type="entry name" value="Methyltransf_11"/>
    <property type="match status" value="1"/>
</dbReference>
<dbReference type="EMBL" id="UINC01077347">
    <property type="protein sequence ID" value="SVC17386.1"/>
    <property type="molecule type" value="Genomic_DNA"/>
</dbReference>
<dbReference type="PANTHER" id="PTHR43861:SF1">
    <property type="entry name" value="TRANS-ACONITATE 2-METHYLTRANSFERASE"/>
    <property type="match status" value="1"/>
</dbReference>
<dbReference type="InterPro" id="IPR013216">
    <property type="entry name" value="Methyltransf_11"/>
</dbReference>
<dbReference type="CDD" id="cd02440">
    <property type="entry name" value="AdoMet_MTases"/>
    <property type="match status" value="1"/>
</dbReference>
<feature type="domain" description="Methyltransferase type 11" evidence="1">
    <location>
        <begin position="75"/>
        <end position="166"/>
    </location>
</feature>
<organism evidence="2">
    <name type="scientific">marine metagenome</name>
    <dbReference type="NCBI Taxonomy" id="408172"/>
    <lineage>
        <taxon>unclassified sequences</taxon>
        <taxon>metagenomes</taxon>
        <taxon>ecological metagenomes</taxon>
    </lineage>
</organism>
<protein>
    <recommendedName>
        <fullName evidence="1">Methyltransferase type 11 domain-containing protein</fullName>
    </recommendedName>
</protein>
<reference evidence="2" key="1">
    <citation type="submission" date="2018-05" db="EMBL/GenBank/DDBJ databases">
        <authorList>
            <person name="Lanie J.A."/>
            <person name="Ng W.-L."/>
            <person name="Kazmierczak K.M."/>
            <person name="Andrzejewski T.M."/>
            <person name="Davidsen T.M."/>
            <person name="Wayne K.J."/>
            <person name="Tettelin H."/>
            <person name="Glass J.I."/>
            <person name="Rusch D."/>
            <person name="Podicherti R."/>
            <person name="Tsui H.-C.T."/>
            <person name="Winkler M.E."/>
        </authorList>
    </citation>
    <scope>NUCLEOTIDE SEQUENCE</scope>
</reference>
<evidence type="ECO:0000313" key="2">
    <source>
        <dbReference type="EMBL" id="SVC17386.1"/>
    </source>
</evidence>
<accession>A0A382K066</accession>
<dbReference type="GO" id="GO:0008757">
    <property type="term" value="F:S-adenosylmethionine-dependent methyltransferase activity"/>
    <property type="evidence" value="ECO:0007669"/>
    <property type="project" value="InterPro"/>
</dbReference>